<reference evidence="3" key="1">
    <citation type="submission" date="2006-05" db="EMBL/GenBank/DDBJ databases">
        <title>Complete sequence of chromosome 2 of Burkholderia cenocepacia AU 1054.</title>
        <authorList>
            <consortium name="US DOE Joint Genome Institute"/>
            <person name="Copeland A."/>
            <person name="Lucas S."/>
            <person name="Lapidus A."/>
            <person name="Barry K."/>
            <person name="Detter J.C."/>
            <person name="Glavina del Rio T."/>
            <person name="Hammon N."/>
            <person name="Israni S."/>
            <person name="Dalin E."/>
            <person name="Tice H."/>
            <person name="Pitluck S."/>
            <person name="Chain P."/>
            <person name="Malfatti S."/>
            <person name="Shin M."/>
            <person name="Vergez L."/>
            <person name="Schmutz J."/>
            <person name="Larimer F."/>
            <person name="Land M."/>
            <person name="Hauser L."/>
            <person name="Kyrpides N."/>
            <person name="Lykidis A."/>
            <person name="LiPuma J.J."/>
            <person name="Konstantinidis K."/>
            <person name="Tiedje J.M."/>
            <person name="Richardson P."/>
        </authorList>
    </citation>
    <scope>NUCLEOTIDE SEQUENCE [LARGE SCALE GENOMIC DNA]</scope>
    <source>
        <strain evidence="3">AU 1054</strain>
    </source>
</reference>
<keyword evidence="3" id="KW-0503">Monooxygenase</keyword>
<dbReference type="InterPro" id="IPR002938">
    <property type="entry name" value="FAD-bd"/>
</dbReference>
<protein>
    <submittedName>
        <fullName evidence="3">Monooxygenase, FAD-binding protein</fullName>
    </submittedName>
</protein>
<dbReference type="GO" id="GO:0019622">
    <property type="term" value="P:3-(3-hydroxy)phenylpropionate catabolic process"/>
    <property type="evidence" value="ECO:0007669"/>
    <property type="project" value="TreeGrafter"/>
</dbReference>
<dbReference type="NCBIfam" id="NF004829">
    <property type="entry name" value="PRK06183.1-3"/>
    <property type="match status" value="1"/>
</dbReference>
<name>A0A0H2XZK5_BURO1</name>
<dbReference type="HOGENOM" id="CLU_009665_20_2_4"/>
<dbReference type="Gene3D" id="3.30.70.2450">
    <property type="match status" value="1"/>
</dbReference>
<dbReference type="Gene3D" id="3.50.50.60">
    <property type="entry name" value="FAD/NAD(P)-binding domain"/>
    <property type="match status" value="1"/>
</dbReference>
<dbReference type="SUPFAM" id="SSF51905">
    <property type="entry name" value="FAD/NAD(P)-binding domain"/>
    <property type="match status" value="1"/>
</dbReference>
<dbReference type="AlphaFoldDB" id="A0A0H2XZK5"/>
<proteinExistence type="predicted"/>
<organism evidence="3">
    <name type="scientific">Burkholderia orbicola (strain AU 1054)</name>
    <dbReference type="NCBI Taxonomy" id="331271"/>
    <lineage>
        <taxon>Bacteria</taxon>
        <taxon>Pseudomonadati</taxon>
        <taxon>Pseudomonadota</taxon>
        <taxon>Betaproteobacteria</taxon>
        <taxon>Burkholderiales</taxon>
        <taxon>Burkholderiaceae</taxon>
        <taxon>Burkholderia</taxon>
        <taxon>Burkholderia cepacia complex</taxon>
        <taxon>Burkholderia orbicola</taxon>
    </lineage>
</organism>
<dbReference type="PANTHER" id="PTHR43476">
    <property type="entry name" value="3-(3-HYDROXY-PHENYL)PROPIONATE/3-HYDROXYCINNAMIC ACID HYDROXYLASE"/>
    <property type="match status" value="1"/>
</dbReference>
<dbReference type="GO" id="GO:0071949">
    <property type="term" value="F:FAD binding"/>
    <property type="evidence" value="ECO:0007669"/>
    <property type="project" value="InterPro"/>
</dbReference>
<evidence type="ECO:0000259" key="2">
    <source>
        <dbReference type="Pfam" id="PF01494"/>
    </source>
</evidence>
<feature type="domain" description="FAD-binding" evidence="2">
    <location>
        <begin position="35"/>
        <end position="368"/>
    </location>
</feature>
<gene>
    <name evidence="3" type="ordered locus">Bcen_5086</name>
</gene>
<keyword evidence="1" id="KW-0560">Oxidoreductase</keyword>
<sequence length="570" mass="62242">MGDGTVVETKLTCEPGVHKGNDNASCVGGRDLPSDVDVLVVGCGPVGAAIGALLGRDGVRVLVVDRAAEIFMAPRAIALDNDALRILQYIGVNEADLDTVAIPYVRMRSPWFGEFGRINTLGSVDGHPKLVTFYQPDLERCLRARLAAHRTARMALGVTLVSLDEHADHVAATLDGGQGARHVVRARYVVGADGASSIVRQLIGQDFKGKTFAEDWLIVDARNVRRPIDHVEFICDHRRPTPHMTAPGGRERWEFMLHPGETREEMESDERIRELLAPWGGIDDIVIERKAVYRFHARTVRAFSKGRVFLAGDAAHITPPFAGQGLVAGLRDAANLGWKLAWVVKGHATQKILDSYDRERRPHAKAMIGVAKFMGKLVMPRNAGIALFTHGLMRLTRLVPPLRNHFDELGIKPKNAFRRGLFVPGHSSTRLVRGAALPQGWLRKHDGAIHLSDDVFGSGLALIGFGRDPGVELDASARAAFIAAGGVVVRVVHRGQRLHRIDNDGWEDLDGTFMPGVVRFGWAAVIRPDKTVLHEGPVADSTRLVLESLRLLGARTSLSSLTDHIAQPIS</sequence>
<dbReference type="InterPro" id="IPR050631">
    <property type="entry name" value="PheA/TfdB_FAD_monoxygenase"/>
</dbReference>
<evidence type="ECO:0000256" key="1">
    <source>
        <dbReference type="ARBA" id="ARBA00023002"/>
    </source>
</evidence>
<accession>A0A0H2XZK5</accession>
<dbReference type="EMBL" id="CP000379">
    <property type="protein sequence ID" value="ABF79960.1"/>
    <property type="molecule type" value="Genomic_DNA"/>
</dbReference>
<dbReference type="PANTHER" id="PTHR43476:SF3">
    <property type="entry name" value="FAD-BINDING MONOOXYGENASE"/>
    <property type="match status" value="1"/>
</dbReference>
<dbReference type="GO" id="GO:0008688">
    <property type="term" value="F:3-(3-hydroxyphenyl)propionate hydroxylase activity"/>
    <property type="evidence" value="ECO:0007669"/>
    <property type="project" value="TreeGrafter"/>
</dbReference>
<dbReference type="Pfam" id="PF01494">
    <property type="entry name" value="FAD_binding_3"/>
    <property type="match status" value="1"/>
</dbReference>
<dbReference type="InterPro" id="IPR036188">
    <property type="entry name" value="FAD/NAD-bd_sf"/>
</dbReference>
<dbReference type="PRINTS" id="PR00420">
    <property type="entry name" value="RNGMNOXGNASE"/>
</dbReference>
<evidence type="ECO:0000313" key="3">
    <source>
        <dbReference type="EMBL" id="ABF79960.1"/>
    </source>
</evidence>